<accession>A0AAG5D1U5</accession>
<reference evidence="1" key="1">
    <citation type="submission" date="2024-04" db="UniProtKB">
        <authorList>
            <consortium name="EnsemblMetazoa"/>
        </authorList>
    </citation>
    <scope>IDENTIFICATION</scope>
    <source>
        <strain evidence="1">EBRO</strain>
    </source>
</reference>
<dbReference type="Proteomes" id="UP000075880">
    <property type="component" value="Unassembled WGS sequence"/>
</dbReference>
<sequence>MRCALNYMPPRPLWPSSTILGDPLDDIDDSDALSLTQKVNAIIAISISTLSWLENVKSATDRVVRR</sequence>
<name>A0AAG5D1U5_ANOAO</name>
<dbReference type="EnsemblMetazoa" id="ENSAATROPT005553">
    <property type="protein sequence ID" value="ENSAATROPP005136"/>
    <property type="gene ID" value="ENSAATROPG004469"/>
</dbReference>
<protein>
    <submittedName>
        <fullName evidence="1">Uncharacterized protein</fullName>
    </submittedName>
</protein>
<proteinExistence type="predicted"/>
<keyword evidence="2" id="KW-1185">Reference proteome</keyword>
<evidence type="ECO:0000313" key="2">
    <source>
        <dbReference type="Proteomes" id="UP000075880"/>
    </source>
</evidence>
<dbReference type="AlphaFoldDB" id="A0AAG5D1U5"/>
<evidence type="ECO:0000313" key="1">
    <source>
        <dbReference type="EnsemblMetazoa" id="ENSAATROPP005136"/>
    </source>
</evidence>
<organism evidence="1 2">
    <name type="scientific">Anopheles atroparvus</name>
    <name type="common">European mosquito</name>
    <dbReference type="NCBI Taxonomy" id="41427"/>
    <lineage>
        <taxon>Eukaryota</taxon>
        <taxon>Metazoa</taxon>
        <taxon>Ecdysozoa</taxon>
        <taxon>Arthropoda</taxon>
        <taxon>Hexapoda</taxon>
        <taxon>Insecta</taxon>
        <taxon>Pterygota</taxon>
        <taxon>Neoptera</taxon>
        <taxon>Endopterygota</taxon>
        <taxon>Diptera</taxon>
        <taxon>Nematocera</taxon>
        <taxon>Culicoidea</taxon>
        <taxon>Culicidae</taxon>
        <taxon>Anophelinae</taxon>
        <taxon>Anopheles</taxon>
    </lineage>
</organism>